<evidence type="ECO:0000313" key="5">
    <source>
        <dbReference type="Proteomes" id="UP000694388"/>
    </source>
</evidence>
<sequence length="132" mass="15048">MSRQRVESSINAQKWIFHGVREIIDEDQKRIGPRTPLWATPALTARGDERIPLRATRSVLLFFLAFLVQKLDRSKLQRIKETDDTWKFVFFRKSSSGGSSMTFESAAFPGWYISSRESGTSVLLSINALHAT</sequence>
<name>A0A8C4QTM6_EPTBU</name>
<dbReference type="InterPro" id="IPR000975">
    <property type="entry name" value="IL-1_fam"/>
</dbReference>
<accession>A0A8C4QTM6</accession>
<dbReference type="AlphaFoldDB" id="A0A8C4QTM6"/>
<proteinExistence type="inferred from homology"/>
<comment type="subcellular location">
    <subcellularLocation>
        <location evidence="1">Secreted</location>
    </subcellularLocation>
</comment>
<keyword evidence="5" id="KW-1185">Reference proteome</keyword>
<evidence type="ECO:0000256" key="1">
    <source>
        <dbReference type="ARBA" id="ARBA00004613"/>
    </source>
</evidence>
<evidence type="ECO:0000256" key="2">
    <source>
        <dbReference type="ARBA" id="ARBA00010448"/>
    </source>
</evidence>
<dbReference type="Gene3D" id="2.80.10.50">
    <property type="match status" value="1"/>
</dbReference>
<dbReference type="SUPFAM" id="SSF50353">
    <property type="entry name" value="Cytokine"/>
    <property type="match status" value="1"/>
</dbReference>
<dbReference type="InterPro" id="IPR008996">
    <property type="entry name" value="IL1/FGF"/>
</dbReference>
<dbReference type="Ensembl" id="ENSEBUT00000019883.1">
    <property type="protein sequence ID" value="ENSEBUP00000019307.1"/>
    <property type="gene ID" value="ENSEBUG00000012019.1"/>
</dbReference>
<reference evidence="4" key="1">
    <citation type="submission" date="2025-08" db="UniProtKB">
        <authorList>
            <consortium name="Ensembl"/>
        </authorList>
    </citation>
    <scope>IDENTIFICATION</scope>
</reference>
<evidence type="ECO:0000313" key="4">
    <source>
        <dbReference type="Ensembl" id="ENSEBUP00000019307.1"/>
    </source>
</evidence>
<dbReference type="GO" id="GO:0005125">
    <property type="term" value="F:cytokine activity"/>
    <property type="evidence" value="ECO:0007669"/>
    <property type="project" value="InterPro"/>
</dbReference>
<organism evidence="4 5">
    <name type="scientific">Eptatretus burgeri</name>
    <name type="common">Inshore hagfish</name>
    <dbReference type="NCBI Taxonomy" id="7764"/>
    <lineage>
        <taxon>Eukaryota</taxon>
        <taxon>Metazoa</taxon>
        <taxon>Chordata</taxon>
        <taxon>Craniata</taxon>
        <taxon>Vertebrata</taxon>
        <taxon>Cyclostomata</taxon>
        <taxon>Myxini</taxon>
        <taxon>Myxiniformes</taxon>
        <taxon>Myxinidae</taxon>
        <taxon>Eptatretinae</taxon>
        <taxon>Eptatretus</taxon>
    </lineage>
</organism>
<comment type="similarity">
    <text evidence="2">Belongs to the IL-1 family.</text>
</comment>
<dbReference type="Pfam" id="PF00340">
    <property type="entry name" value="IL1"/>
    <property type="match status" value="1"/>
</dbReference>
<evidence type="ECO:0000256" key="3">
    <source>
        <dbReference type="ARBA" id="ARBA00022525"/>
    </source>
</evidence>
<dbReference type="GO" id="GO:0006954">
    <property type="term" value="P:inflammatory response"/>
    <property type="evidence" value="ECO:0007669"/>
    <property type="project" value="InterPro"/>
</dbReference>
<keyword evidence="3" id="KW-0964">Secreted</keyword>
<reference evidence="4" key="2">
    <citation type="submission" date="2025-09" db="UniProtKB">
        <authorList>
            <consortium name="Ensembl"/>
        </authorList>
    </citation>
    <scope>IDENTIFICATION</scope>
</reference>
<protein>
    <submittedName>
        <fullName evidence="4">Uncharacterized protein</fullName>
    </submittedName>
</protein>
<dbReference type="GO" id="GO:0006955">
    <property type="term" value="P:immune response"/>
    <property type="evidence" value="ECO:0007669"/>
    <property type="project" value="InterPro"/>
</dbReference>
<dbReference type="Proteomes" id="UP000694388">
    <property type="component" value="Unplaced"/>
</dbReference>
<dbReference type="GO" id="GO:0005615">
    <property type="term" value="C:extracellular space"/>
    <property type="evidence" value="ECO:0007669"/>
    <property type="project" value="InterPro"/>
</dbReference>